<feature type="region of interest" description="Disordered" evidence="2">
    <location>
        <begin position="127"/>
        <end position="161"/>
    </location>
</feature>
<accession>A0A5K0U9E3</accession>
<protein>
    <submittedName>
        <fullName evidence="3">Uncharacterized protein</fullName>
    </submittedName>
</protein>
<dbReference type="Proteomes" id="UP000594342">
    <property type="component" value="Unassembled WGS sequence"/>
</dbReference>
<organism evidence="3 4">
    <name type="scientific">Yasminevirus sp. GU-2018</name>
    <dbReference type="NCBI Taxonomy" id="2420051"/>
    <lineage>
        <taxon>Viruses</taxon>
        <taxon>Varidnaviria</taxon>
        <taxon>Bamfordvirae</taxon>
        <taxon>Nucleocytoviricota</taxon>
        <taxon>Megaviricetes</taxon>
        <taxon>Imitervirales</taxon>
        <taxon>Mimiviridae</taxon>
        <taxon>Klosneuvirinae</taxon>
        <taxon>Yasminevirus</taxon>
        <taxon>Yasminevirus saudimassiliense</taxon>
    </lineage>
</organism>
<evidence type="ECO:0000313" key="4">
    <source>
        <dbReference type="Proteomes" id="UP000594342"/>
    </source>
</evidence>
<reference evidence="3 4" key="1">
    <citation type="submission" date="2018-10" db="EMBL/GenBank/DDBJ databases">
        <authorList>
            <consortium name="IHU Genomes"/>
        </authorList>
    </citation>
    <scope>NUCLEOTIDE SEQUENCE [LARGE SCALE GENOMIC DNA]</scope>
    <source>
        <strain evidence="3 4">A1</strain>
    </source>
</reference>
<proteinExistence type="predicted"/>
<dbReference type="EMBL" id="UPSH01000001">
    <property type="protein sequence ID" value="VBB18003.1"/>
    <property type="molecule type" value="Genomic_DNA"/>
</dbReference>
<keyword evidence="1" id="KW-0175">Coiled coil</keyword>
<keyword evidence="4" id="KW-1185">Reference proteome</keyword>
<feature type="compositionally biased region" description="Polar residues" evidence="2">
    <location>
        <begin position="135"/>
        <end position="155"/>
    </location>
</feature>
<name>A0A5K0U9E3_9VIRU</name>
<evidence type="ECO:0000256" key="2">
    <source>
        <dbReference type="SAM" id="MobiDB-lite"/>
    </source>
</evidence>
<sequence>MTSSSTRDTTKDLRNLFAKYHVRKTVTNQKSRELIFRLAEDLEQEKKRGRKMLKDCLEQTRKHQKEFDREQQITKQKNANLTKQLEDTHKKLKNTEKTIEDLKAQLNQMRTVSQTESISRKRKNIDETVPANDPVPTNGSVSAVQKKQKTDQPGTFSVFGNPRDSSKTFPFGSVFQGMSCASSNVRSVFAQPATQNQFASIQKPFAVEQATRTGDQTSNQISYFQMPATTTKSTFELRTITPVGKKSVFTS</sequence>
<evidence type="ECO:0000256" key="1">
    <source>
        <dbReference type="SAM" id="Coils"/>
    </source>
</evidence>
<comment type="caution">
    <text evidence="3">The sequence shown here is derived from an EMBL/GenBank/DDBJ whole genome shotgun (WGS) entry which is preliminary data.</text>
</comment>
<gene>
    <name evidence="3" type="ORF">YASMINEVIRUS_466</name>
</gene>
<feature type="coiled-coil region" evidence="1">
    <location>
        <begin position="39"/>
        <end position="112"/>
    </location>
</feature>
<evidence type="ECO:0000313" key="3">
    <source>
        <dbReference type="EMBL" id="VBB18003.1"/>
    </source>
</evidence>